<sequence>MFSRIVQERELLQDLDFGTLNSECNAQYPVLPFAKDEVRIQRLISVHNEAMHMVTYSLDWFSNDLSSIFSLLSSFHSQIALLYHPCTCIRVQGGDRDFLIVQSKV</sequence>
<protein>
    <submittedName>
        <fullName evidence="1">Uncharacterized protein</fullName>
    </submittedName>
</protein>
<dbReference type="Proteomes" id="UP001359559">
    <property type="component" value="Unassembled WGS sequence"/>
</dbReference>
<organism evidence="1 2">
    <name type="scientific">Clitoria ternatea</name>
    <name type="common">Butterfly pea</name>
    <dbReference type="NCBI Taxonomy" id="43366"/>
    <lineage>
        <taxon>Eukaryota</taxon>
        <taxon>Viridiplantae</taxon>
        <taxon>Streptophyta</taxon>
        <taxon>Embryophyta</taxon>
        <taxon>Tracheophyta</taxon>
        <taxon>Spermatophyta</taxon>
        <taxon>Magnoliopsida</taxon>
        <taxon>eudicotyledons</taxon>
        <taxon>Gunneridae</taxon>
        <taxon>Pentapetalae</taxon>
        <taxon>rosids</taxon>
        <taxon>fabids</taxon>
        <taxon>Fabales</taxon>
        <taxon>Fabaceae</taxon>
        <taxon>Papilionoideae</taxon>
        <taxon>50 kb inversion clade</taxon>
        <taxon>NPAAA clade</taxon>
        <taxon>indigoferoid/millettioid clade</taxon>
        <taxon>Phaseoleae</taxon>
        <taxon>Clitoria</taxon>
    </lineage>
</organism>
<evidence type="ECO:0000313" key="1">
    <source>
        <dbReference type="EMBL" id="KAK7319094.1"/>
    </source>
</evidence>
<name>A0AAN9KKU7_CLITE</name>
<keyword evidence="2" id="KW-1185">Reference proteome</keyword>
<reference evidence="1 2" key="1">
    <citation type="submission" date="2024-01" db="EMBL/GenBank/DDBJ databases">
        <title>The genomes of 5 underutilized Papilionoideae crops provide insights into root nodulation and disease resistance.</title>
        <authorList>
            <person name="Yuan L."/>
        </authorList>
    </citation>
    <scope>NUCLEOTIDE SEQUENCE [LARGE SCALE GENOMIC DNA]</scope>
    <source>
        <strain evidence="1">LY-2023</strain>
        <tissue evidence="1">Leaf</tissue>
    </source>
</reference>
<proteinExistence type="predicted"/>
<dbReference type="EMBL" id="JAYKXN010000001">
    <property type="protein sequence ID" value="KAK7319094.1"/>
    <property type="molecule type" value="Genomic_DNA"/>
</dbReference>
<comment type="caution">
    <text evidence="1">The sequence shown here is derived from an EMBL/GenBank/DDBJ whole genome shotgun (WGS) entry which is preliminary data.</text>
</comment>
<gene>
    <name evidence="1" type="ORF">RJT34_03807</name>
</gene>
<evidence type="ECO:0000313" key="2">
    <source>
        <dbReference type="Proteomes" id="UP001359559"/>
    </source>
</evidence>
<dbReference type="AlphaFoldDB" id="A0AAN9KKU7"/>
<accession>A0AAN9KKU7</accession>